<dbReference type="VEuPathDB" id="VectorBase:PPAI011099"/>
<dbReference type="Proteomes" id="UP000092462">
    <property type="component" value="Unassembled WGS sequence"/>
</dbReference>
<feature type="region of interest" description="Disordered" evidence="1">
    <location>
        <begin position="142"/>
        <end position="168"/>
    </location>
</feature>
<name>A0A1B0DRB6_PHLPP</name>
<dbReference type="EnsemblMetazoa" id="PPAI011099-RA">
    <property type="protein sequence ID" value="PPAI011099-PA"/>
    <property type="gene ID" value="PPAI011099"/>
</dbReference>
<feature type="compositionally biased region" description="Acidic residues" evidence="1">
    <location>
        <begin position="145"/>
        <end position="168"/>
    </location>
</feature>
<reference evidence="2" key="1">
    <citation type="submission" date="2022-08" db="UniProtKB">
        <authorList>
            <consortium name="EnsemblMetazoa"/>
        </authorList>
    </citation>
    <scope>IDENTIFICATION</scope>
    <source>
        <strain evidence="2">Israel</strain>
    </source>
</reference>
<dbReference type="EMBL" id="AJVK01019838">
    <property type="status" value="NOT_ANNOTATED_CDS"/>
    <property type="molecule type" value="Genomic_DNA"/>
</dbReference>
<dbReference type="AlphaFoldDB" id="A0A1B0DRB6"/>
<sequence>ENLKNNRRTFKVLQKNAKDKENLVGRSIVPIGKEILGKQKAELEEEKSGQKKRKQTSQHVQTDSEESCDQQITEADLTSTAGPSQKYWEILAEKRRVALEDALKENEALHEEVKSLKAELDQAHAMLDETNKMVETLSEMIQGNEEAEEDADQEEAANANEEEEAAGE</sequence>
<dbReference type="InterPro" id="IPR022786">
    <property type="entry name" value="Geminin/Multicilin"/>
</dbReference>
<feature type="compositionally biased region" description="Polar residues" evidence="1">
    <location>
        <begin position="69"/>
        <end position="83"/>
    </location>
</feature>
<dbReference type="Gene3D" id="1.20.5.1180">
    <property type="entry name" value="Geminin coiled-coil domain"/>
    <property type="match status" value="1"/>
</dbReference>
<protein>
    <submittedName>
        <fullName evidence="2">Uncharacterized protein</fullName>
    </submittedName>
</protein>
<accession>A0A1B0DRB6</accession>
<evidence type="ECO:0000313" key="2">
    <source>
        <dbReference type="EnsemblMetazoa" id="PPAI011099-PA"/>
    </source>
</evidence>
<keyword evidence="3" id="KW-1185">Reference proteome</keyword>
<evidence type="ECO:0000256" key="1">
    <source>
        <dbReference type="SAM" id="MobiDB-lite"/>
    </source>
</evidence>
<feature type="region of interest" description="Disordered" evidence="1">
    <location>
        <begin position="42"/>
        <end position="83"/>
    </location>
</feature>
<dbReference type="Pfam" id="PF07412">
    <property type="entry name" value="Geminin"/>
    <property type="match status" value="1"/>
</dbReference>
<evidence type="ECO:0000313" key="3">
    <source>
        <dbReference type="Proteomes" id="UP000092462"/>
    </source>
</evidence>
<dbReference type="GO" id="GO:0006275">
    <property type="term" value="P:regulation of DNA replication"/>
    <property type="evidence" value="ECO:0007669"/>
    <property type="project" value="InterPro"/>
</dbReference>
<dbReference type="SUPFAM" id="SSF111469">
    <property type="entry name" value="Geminin coiled-coil domain"/>
    <property type="match status" value="1"/>
</dbReference>
<proteinExistence type="predicted"/>
<organism evidence="2 3">
    <name type="scientific">Phlebotomus papatasi</name>
    <name type="common">Sandfly</name>
    <dbReference type="NCBI Taxonomy" id="29031"/>
    <lineage>
        <taxon>Eukaryota</taxon>
        <taxon>Metazoa</taxon>
        <taxon>Ecdysozoa</taxon>
        <taxon>Arthropoda</taxon>
        <taxon>Hexapoda</taxon>
        <taxon>Insecta</taxon>
        <taxon>Pterygota</taxon>
        <taxon>Neoptera</taxon>
        <taxon>Endopterygota</taxon>
        <taxon>Diptera</taxon>
        <taxon>Nematocera</taxon>
        <taxon>Psychodoidea</taxon>
        <taxon>Psychodidae</taxon>
        <taxon>Phlebotomus</taxon>
        <taxon>Phlebotomus</taxon>
    </lineage>
</organism>
<dbReference type="VEuPathDB" id="VectorBase:PPAPM1_006186"/>